<dbReference type="EMBL" id="NXIE01000001">
    <property type="protein sequence ID" value="RXK14017.1"/>
    <property type="molecule type" value="Genomic_DNA"/>
</dbReference>
<dbReference type="Proteomes" id="UP000289718">
    <property type="component" value="Unassembled WGS sequence"/>
</dbReference>
<evidence type="ECO:0000313" key="3">
    <source>
        <dbReference type="Proteomes" id="UP000289718"/>
    </source>
</evidence>
<dbReference type="AlphaFoldDB" id="A0A4Q1B4L4"/>
<feature type="region of interest" description="Disordered" evidence="1">
    <location>
        <begin position="17"/>
        <end position="39"/>
    </location>
</feature>
<sequence length="242" mass="28168">MKVTNESNNIYTIYSQDNIPNKNNGIENESFSSQVSSEERQEKSPILVYLDKNNAFDDLSEDDASLFRELLSDNILDDKDMEKLSFEQTQIMKDFVLKDREGDLSLPVTSFQGKSFDLLNASIYTADDTFNRALYDTMFQTDDQRVRASYFHILAYNLSQLIADEEPSPYYVKDDPYSSIGANFGPHNKDKVNIDFNNFLNTYKSKLQGKLNETQDNIEIYKQFKQDFDFYSKLLNNFNKYS</sequence>
<name>A0A4Q1B4L4_9BACT</name>
<reference evidence="2 3" key="1">
    <citation type="submission" date="2017-09" db="EMBL/GenBank/DDBJ databases">
        <title>Genomics of the genus Arcobacter.</title>
        <authorList>
            <person name="Perez-Cataluna A."/>
            <person name="Figueras M.J."/>
            <person name="Salas-Masso N."/>
        </authorList>
    </citation>
    <scope>NUCLEOTIDE SEQUENCE [LARGE SCALE GENOMIC DNA]</scope>
    <source>
        <strain evidence="2 3">F156-34</strain>
    </source>
</reference>
<evidence type="ECO:0000256" key="1">
    <source>
        <dbReference type="SAM" id="MobiDB-lite"/>
    </source>
</evidence>
<proteinExistence type="predicted"/>
<comment type="caution">
    <text evidence="2">The sequence shown here is derived from an EMBL/GenBank/DDBJ whole genome shotgun (WGS) entry which is preliminary data.</text>
</comment>
<evidence type="ECO:0000313" key="2">
    <source>
        <dbReference type="EMBL" id="RXK14017.1"/>
    </source>
</evidence>
<dbReference type="RefSeq" id="WP_129060127.1">
    <property type="nucleotide sequence ID" value="NZ_NXIE01000001.1"/>
</dbReference>
<protein>
    <submittedName>
        <fullName evidence="2">Uncharacterized protein</fullName>
    </submittedName>
</protein>
<accession>A0A4Q1B4L4</accession>
<feature type="compositionally biased region" description="Polar residues" evidence="1">
    <location>
        <begin position="17"/>
        <end position="36"/>
    </location>
</feature>
<keyword evidence="3" id="KW-1185">Reference proteome</keyword>
<organism evidence="2 3">
    <name type="scientific">Halarcobacter mediterraneus</name>
    <dbReference type="NCBI Taxonomy" id="2023153"/>
    <lineage>
        <taxon>Bacteria</taxon>
        <taxon>Pseudomonadati</taxon>
        <taxon>Campylobacterota</taxon>
        <taxon>Epsilonproteobacteria</taxon>
        <taxon>Campylobacterales</taxon>
        <taxon>Arcobacteraceae</taxon>
        <taxon>Halarcobacter</taxon>
    </lineage>
</organism>
<gene>
    <name evidence="2" type="ORF">CP965_00790</name>
</gene>